<proteinExistence type="predicted"/>
<dbReference type="Proteomes" id="UP000231235">
    <property type="component" value="Unassembled WGS sequence"/>
</dbReference>
<evidence type="ECO:0000313" key="3">
    <source>
        <dbReference type="Proteomes" id="UP000231235"/>
    </source>
</evidence>
<dbReference type="AlphaFoldDB" id="A0A2G9Z700"/>
<organism evidence="2 3">
    <name type="scientific">Candidatus Kuenenbacteria bacterium CG23_combo_of_CG06-09_8_20_14_all_39_39</name>
    <dbReference type="NCBI Taxonomy" id="1974623"/>
    <lineage>
        <taxon>Bacteria</taxon>
        <taxon>Candidatus Kueneniibacteriota</taxon>
    </lineage>
</organism>
<comment type="caution">
    <text evidence="2">The sequence shown here is derived from an EMBL/GenBank/DDBJ whole genome shotgun (WGS) entry which is preliminary data.</text>
</comment>
<evidence type="ECO:0000259" key="1">
    <source>
        <dbReference type="PROSITE" id="PS50146"/>
    </source>
</evidence>
<dbReference type="InterPro" id="IPR001206">
    <property type="entry name" value="Diacylglycerol_kinase_cat_dom"/>
</dbReference>
<dbReference type="EMBL" id="PCRX01000037">
    <property type="protein sequence ID" value="PIP28914.1"/>
    <property type="molecule type" value="Genomic_DNA"/>
</dbReference>
<gene>
    <name evidence="2" type="ORF">COX28_02045</name>
</gene>
<dbReference type="InterPro" id="IPR016064">
    <property type="entry name" value="NAD/diacylglycerol_kinase_sf"/>
</dbReference>
<name>A0A2G9Z700_9BACT</name>
<dbReference type="GO" id="GO:0016301">
    <property type="term" value="F:kinase activity"/>
    <property type="evidence" value="ECO:0007669"/>
    <property type="project" value="InterPro"/>
</dbReference>
<dbReference type="InterPro" id="IPR017438">
    <property type="entry name" value="ATP-NAD_kinase_N"/>
</dbReference>
<dbReference type="SUPFAM" id="SSF111331">
    <property type="entry name" value="NAD kinase/diacylglycerol kinase-like"/>
    <property type="match status" value="1"/>
</dbReference>
<evidence type="ECO:0000313" key="2">
    <source>
        <dbReference type="EMBL" id="PIP28914.1"/>
    </source>
</evidence>
<protein>
    <recommendedName>
        <fullName evidence="1">DAGKc domain-containing protein</fullName>
    </recommendedName>
</protein>
<sequence>MYYYIYDIFTGSKKYQHQILKIEGLLAEFGIAGKNFKLNVLKNLEDIIGEALVSEIQNIIAVGNDQTVSKIANLIVGKNIVMGIIPVGEPNILANALGIKSAEEAISIVSARNVLKLDVAKINGGYFILSVESKDRNVIFDFKDYNINALPSNEVMGVYNININNDKFQSDPCDGIMEAVFKPKKIGWFEKLFKKSSPEESSGVSVFPVKKMTIRHKKKPINITIDRQRVLKTPLEIEVLPKKLKMIVGKKRVFE</sequence>
<dbReference type="Gene3D" id="3.40.50.10330">
    <property type="entry name" value="Probable inorganic polyphosphate/atp-NAD kinase, domain 1"/>
    <property type="match status" value="1"/>
</dbReference>
<accession>A0A2G9Z700</accession>
<dbReference type="Pfam" id="PF00781">
    <property type="entry name" value="DAGK_cat"/>
    <property type="match status" value="1"/>
</dbReference>
<feature type="domain" description="DAGKc" evidence="1">
    <location>
        <begin position="45"/>
        <end position="126"/>
    </location>
</feature>
<dbReference type="PROSITE" id="PS50146">
    <property type="entry name" value="DAGK"/>
    <property type="match status" value="1"/>
</dbReference>
<reference evidence="2 3" key="1">
    <citation type="submission" date="2017-09" db="EMBL/GenBank/DDBJ databases">
        <title>Depth-based differentiation of microbial function through sediment-hosted aquifers and enrichment of novel symbionts in the deep terrestrial subsurface.</title>
        <authorList>
            <person name="Probst A.J."/>
            <person name="Ladd B."/>
            <person name="Jarett J.K."/>
            <person name="Geller-Mcgrath D.E."/>
            <person name="Sieber C.M."/>
            <person name="Emerson J.B."/>
            <person name="Anantharaman K."/>
            <person name="Thomas B.C."/>
            <person name="Malmstrom R."/>
            <person name="Stieglmeier M."/>
            <person name="Klingl A."/>
            <person name="Woyke T."/>
            <person name="Ryan C.M."/>
            <person name="Banfield J.F."/>
        </authorList>
    </citation>
    <scope>NUCLEOTIDE SEQUENCE [LARGE SCALE GENOMIC DNA]</scope>
    <source>
        <strain evidence="2">CG23_combo_of_CG06-09_8_20_14_all_39_39</strain>
    </source>
</reference>